<dbReference type="InterPro" id="IPR016193">
    <property type="entry name" value="Cytidine_deaminase-like"/>
</dbReference>
<comment type="caution">
    <text evidence="3">Lacks conserved residue(s) required for the propagation of feature annotation.</text>
</comment>
<dbReference type="AlphaFoldDB" id="A0A6P1ZD38"/>
<dbReference type="InterPro" id="IPR003786">
    <property type="entry name" value="FdhD"/>
</dbReference>
<dbReference type="Proteomes" id="UP000503251">
    <property type="component" value="Chromosome"/>
</dbReference>
<dbReference type="OrthoDB" id="3197277at2"/>
<dbReference type="HAMAP" id="MF_00187">
    <property type="entry name" value="FdhD"/>
    <property type="match status" value="1"/>
</dbReference>
<keyword evidence="5" id="KW-0808">Transferase</keyword>
<dbReference type="PANTHER" id="PTHR30592">
    <property type="entry name" value="FORMATE DEHYDROGENASE"/>
    <property type="match status" value="1"/>
</dbReference>
<dbReference type="GO" id="GO:0016783">
    <property type="term" value="F:sulfurtransferase activity"/>
    <property type="evidence" value="ECO:0007669"/>
    <property type="project" value="InterPro"/>
</dbReference>
<accession>A0A6P1ZD38</accession>
<evidence type="ECO:0000256" key="2">
    <source>
        <dbReference type="ARBA" id="ARBA00023150"/>
    </source>
</evidence>
<dbReference type="NCBIfam" id="TIGR00129">
    <property type="entry name" value="fdhD_narQ"/>
    <property type="match status" value="1"/>
</dbReference>
<comment type="function">
    <text evidence="3">Required for formate dehydrogenase (FDH) activity.</text>
</comment>
<name>A0A6P1ZD38_9BACT</name>
<comment type="subcellular location">
    <subcellularLocation>
        <location evidence="3">Cytoplasm</location>
    </subcellularLocation>
</comment>
<keyword evidence="2 3" id="KW-0501">Molybdenum cofactor biosynthesis</keyword>
<dbReference type="PANTHER" id="PTHR30592:SF1">
    <property type="entry name" value="SULFUR CARRIER PROTEIN FDHD"/>
    <property type="match status" value="1"/>
</dbReference>
<organism evidence="5 6">
    <name type="scientific">Oceanidesulfovibrio marinus</name>
    <dbReference type="NCBI Taxonomy" id="370038"/>
    <lineage>
        <taxon>Bacteria</taxon>
        <taxon>Pseudomonadati</taxon>
        <taxon>Thermodesulfobacteriota</taxon>
        <taxon>Desulfovibrionia</taxon>
        <taxon>Desulfovibrionales</taxon>
        <taxon>Desulfovibrionaceae</taxon>
        <taxon>Oceanidesulfovibrio</taxon>
    </lineage>
</organism>
<dbReference type="SUPFAM" id="SSF53927">
    <property type="entry name" value="Cytidine deaminase-like"/>
    <property type="match status" value="1"/>
</dbReference>
<dbReference type="Pfam" id="PF02634">
    <property type="entry name" value="FdhD-NarQ"/>
    <property type="match status" value="1"/>
</dbReference>
<keyword evidence="7" id="KW-1185">Reference proteome</keyword>
<comment type="similarity">
    <text evidence="3">Belongs to the FdhD family.</text>
</comment>
<sequence length="267" mass="29214">MDETIARRIHRVNQACSENESDLLAVELPLTIESEGRTILHTQCSPGMVGELVVGALYTEGIINLSSDIRGVIIDRGEHDLRARVGLSPSSNRLLDIRAKKPDADIIGLVRPHRQPPPEARFTPSMLNTMMRTMEGKQSVFPQTGATHSAALFDAHGFMLAHAEDLGRHNALDKAFGAVFAAGDTHKASVAMVTSRISYEVCRKAVSARLRCLAGISAATSMAVDWAERHDLTLVGRLRGGRMNVYCHPERIRLKDDSQDAWENGVA</sequence>
<keyword evidence="1 3" id="KW-0963">Cytoplasm</keyword>
<evidence type="ECO:0000313" key="4">
    <source>
        <dbReference type="EMBL" id="QJT10306.1"/>
    </source>
</evidence>
<dbReference type="Proteomes" id="UP000434052">
    <property type="component" value="Unassembled WGS sequence"/>
</dbReference>
<evidence type="ECO:0000313" key="5">
    <source>
        <dbReference type="EMBL" id="TVM32256.1"/>
    </source>
</evidence>
<dbReference type="GO" id="GO:0006777">
    <property type="term" value="P:Mo-molybdopterin cofactor biosynthetic process"/>
    <property type="evidence" value="ECO:0007669"/>
    <property type="project" value="UniProtKB-UniRule"/>
</dbReference>
<dbReference type="PIRSF" id="PIRSF015626">
    <property type="entry name" value="FdhD"/>
    <property type="match status" value="1"/>
</dbReference>
<dbReference type="Gene3D" id="3.40.140.10">
    <property type="entry name" value="Cytidine Deaminase, domain 2"/>
    <property type="match status" value="1"/>
</dbReference>
<reference evidence="5 6" key="1">
    <citation type="submission" date="2018-06" db="EMBL/GenBank/DDBJ databases">
        <title>Complete genome of Desulfovibrio marinus P48SEP.</title>
        <authorList>
            <person name="Crispim J.S."/>
            <person name="Vidigal P.M.P."/>
            <person name="Silva L.C.F."/>
            <person name="Araujo L.C."/>
            <person name="Laguardia C.N."/>
            <person name="Dias R.S."/>
            <person name="Sousa M.P."/>
            <person name="Paula S.O."/>
            <person name="Silva C."/>
        </authorList>
    </citation>
    <scope>NUCLEOTIDE SEQUENCE [LARGE SCALE GENOMIC DNA]</scope>
    <source>
        <strain evidence="5 6">P48SEP</strain>
    </source>
</reference>
<proteinExistence type="inferred from homology"/>
<reference evidence="4 7" key="2">
    <citation type="submission" date="2019-04" db="EMBL/GenBank/DDBJ databases">
        <title>Isolation and culture of sulfate reducing bacteria from the cold seep of the South China Sea.</title>
        <authorList>
            <person name="Sun C."/>
            <person name="Liu R."/>
        </authorList>
    </citation>
    <scope>NUCLEOTIDE SEQUENCE [LARGE SCALE GENOMIC DNA]</scope>
    <source>
        <strain evidence="4 7">CS1</strain>
    </source>
</reference>
<gene>
    <name evidence="3 4" type="primary">fdhD</name>
    <name evidence="5" type="ORF">DQK91_15345</name>
    <name evidence="4" type="ORF">E8L03_15815</name>
</gene>
<evidence type="ECO:0000256" key="1">
    <source>
        <dbReference type="ARBA" id="ARBA00022490"/>
    </source>
</evidence>
<dbReference type="EMBL" id="QMIF01000011">
    <property type="protein sequence ID" value="TVM32256.1"/>
    <property type="molecule type" value="Genomic_DNA"/>
</dbReference>
<dbReference type="RefSeq" id="WP_144306268.1">
    <property type="nucleotide sequence ID" value="NZ_CP039543.1"/>
</dbReference>
<dbReference type="GO" id="GO:0005737">
    <property type="term" value="C:cytoplasm"/>
    <property type="evidence" value="ECO:0007669"/>
    <property type="project" value="UniProtKB-SubCell"/>
</dbReference>
<evidence type="ECO:0000313" key="7">
    <source>
        <dbReference type="Proteomes" id="UP000503251"/>
    </source>
</evidence>
<dbReference type="EMBL" id="CP039543">
    <property type="protein sequence ID" value="QJT10306.1"/>
    <property type="molecule type" value="Genomic_DNA"/>
</dbReference>
<protein>
    <recommendedName>
        <fullName evidence="3">Protein FdhD</fullName>
    </recommendedName>
</protein>
<evidence type="ECO:0000256" key="3">
    <source>
        <dbReference type="HAMAP-Rule" id="MF_00187"/>
    </source>
</evidence>
<dbReference type="Gene3D" id="3.10.20.10">
    <property type="match status" value="1"/>
</dbReference>
<evidence type="ECO:0000313" key="6">
    <source>
        <dbReference type="Proteomes" id="UP000434052"/>
    </source>
</evidence>